<feature type="transmembrane region" description="Helical" evidence="1">
    <location>
        <begin position="194"/>
        <end position="217"/>
    </location>
</feature>
<evidence type="ECO:0000256" key="1">
    <source>
        <dbReference type="SAM" id="Phobius"/>
    </source>
</evidence>
<dbReference type="AlphaFoldDB" id="A0A3D9HVE5"/>
<dbReference type="InterPro" id="IPR000620">
    <property type="entry name" value="EamA_dom"/>
</dbReference>
<dbReference type="EMBL" id="QRDW01000001">
    <property type="protein sequence ID" value="RED53410.1"/>
    <property type="molecule type" value="Genomic_DNA"/>
</dbReference>
<feature type="transmembrane region" description="Helical" evidence="1">
    <location>
        <begin position="102"/>
        <end position="120"/>
    </location>
</feature>
<keyword evidence="4" id="KW-1185">Reference proteome</keyword>
<evidence type="ECO:0000259" key="2">
    <source>
        <dbReference type="Pfam" id="PF00892"/>
    </source>
</evidence>
<reference evidence="3 4" key="1">
    <citation type="submission" date="2018-07" db="EMBL/GenBank/DDBJ databases">
        <title>Genomic Encyclopedia of Type Strains, Phase III (KMG-III): the genomes of soil and plant-associated and newly described type strains.</title>
        <authorList>
            <person name="Whitman W."/>
        </authorList>
    </citation>
    <scope>NUCLEOTIDE SEQUENCE [LARGE SCALE GENOMIC DNA]</scope>
    <source>
        <strain evidence="3 4">CECT 8488</strain>
    </source>
</reference>
<keyword evidence="1" id="KW-0812">Transmembrane</keyword>
<dbReference type="Pfam" id="PF00892">
    <property type="entry name" value="EamA"/>
    <property type="match status" value="2"/>
</dbReference>
<feature type="domain" description="EamA" evidence="2">
    <location>
        <begin position="164"/>
        <end position="302"/>
    </location>
</feature>
<evidence type="ECO:0000313" key="3">
    <source>
        <dbReference type="EMBL" id="RED53410.1"/>
    </source>
</evidence>
<feature type="domain" description="EamA" evidence="2">
    <location>
        <begin position="10"/>
        <end position="143"/>
    </location>
</feature>
<feature type="transmembrane region" description="Helical" evidence="1">
    <location>
        <begin position="67"/>
        <end position="90"/>
    </location>
</feature>
<feature type="transmembrane region" description="Helical" evidence="1">
    <location>
        <begin position="126"/>
        <end position="146"/>
    </location>
</feature>
<comment type="caution">
    <text evidence="3">The sequence shown here is derived from an EMBL/GenBank/DDBJ whole genome shotgun (WGS) entry which is preliminary data.</text>
</comment>
<dbReference type="InterPro" id="IPR037185">
    <property type="entry name" value="EmrE-like"/>
</dbReference>
<dbReference type="GO" id="GO:0016020">
    <property type="term" value="C:membrane"/>
    <property type="evidence" value="ECO:0007669"/>
    <property type="project" value="InterPro"/>
</dbReference>
<dbReference type="SUPFAM" id="SSF103481">
    <property type="entry name" value="Multidrug resistance efflux transporter EmrE"/>
    <property type="match status" value="2"/>
</dbReference>
<dbReference type="PANTHER" id="PTHR22911:SF137">
    <property type="entry name" value="SOLUTE CARRIER FAMILY 35 MEMBER G2-RELATED"/>
    <property type="match status" value="1"/>
</dbReference>
<feature type="transmembrane region" description="Helical" evidence="1">
    <location>
        <begin position="258"/>
        <end position="277"/>
    </location>
</feature>
<feature type="transmembrane region" description="Helical" evidence="1">
    <location>
        <begin position="6"/>
        <end position="31"/>
    </location>
</feature>
<accession>A0A3D9HVE5</accession>
<protein>
    <submittedName>
        <fullName evidence="3">Putative membrane protein</fullName>
    </submittedName>
</protein>
<organism evidence="3 4">
    <name type="scientific">Aestuariispira insulae</name>
    <dbReference type="NCBI Taxonomy" id="1461337"/>
    <lineage>
        <taxon>Bacteria</taxon>
        <taxon>Pseudomonadati</taxon>
        <taxon>Pseudomonadota</taxon>
        <taxon>Alphaproteobacteria</taxon>
        <taxon>Rhodospirillales</taxon>
        <taxon>Kiloniellaceae</taxon>
        <taxon>Aestuariispira</taxon>
    </lineage>
</organism>
<dbReference type="Proteomes" id="UP000256845">
    <property type="component" value="Unassembled WGS sequence"/>
</dbReference>
<feature type="transmembrane region" description="Helical" evidence="1">
    <location>
        <begin position="229"/>
        <end position="252"/>
    </location>
</feature>
<proteinExistence type="predicted"/>
<sequence>MLGGLGLMMIAIIGALGAALCWSFSSLISVYPAQILGAAAFNRLRMVFVTLLLSAAVTVTGEWDSLAGGMMVALILSGVIGIFIGDTALFTTLRRMGPRRTAILFAMNAPIATLLGFLFLNERLVPMALGGCVLVVAGVVLAIVYGKRKDQLHQWESIRGTLLAGILFGLLAATAQAVGLILSKPVLAQGADPVAASAVRVGVSAVGLMVLAQLPLPQFKPQGEMSRKVFWFTLASGFFGMGVGMTLLMVALRHGDTGIVATLSATSPALMLPLIWIKTKERPAAGAWCGALAVAVGTGMIFMV</sequence>
<gene>
    <name evidence="3" type="ORF">DFP90_101198</name>
</gene>
<keyword evidence="1" id="KW-1133">Transmembrane helix</keyword>
<feature type="transmembrane region" description="Helical" evidence="1">
    <location>
        <begin position="43"/>
        <end position="61"/>
    </location>
</feature>
<evidence type="ECO:0000313" key="4">
    <source>
        <dbReference type="Proteomes" id="UP000256845"/>
    </source>
</evidence>
<feature type="transmembrane region" description="Helical" evidence="1">
    <location>
        <begin position="284"/>
        <end position="303"/>
    </location>
</feature>
<name>A0A3D9HVE5_9PROT</name>
<feature type="transmembrane region" description="Helical" evidence="1">
    <location>
        <begin position="158"/>
        <end position="182"/>
    </location>
</feature>
<keyword evidence="1" id="KW-0472">Membrane</keyword>
<dbReference type="PANTHER" id="PTHR22911">
    <property type="entry name" value="ACYL-MALONYL CONDENSING ENZYME-RELATED"/>
    <property type="match status" value="1"/>
</dbReference>